<dbReference type="PROSITE" id="PS50109">
    <property type="entry name" value="HIS_KIN"/>
    <property type="match status" value="1"/>
</dbReference>
<evidence type="ECO:0000256" key="10">
    <source>
        <dbReference type="ARBA" id="ARBA00068150"/>
    </source>
</evidence>
<evidence type="ECO:0000256" key="3">
    <source>
        <dbReference type="ARBA" id="ARBA00022553"/>
    </source>
</evidence>
<dbReference type="EC" id="2.7.13.3" evidence="2"/>
<dbReference type="InterPro" id="IPR003594">
    <property type="entry name" value="HATPase_dom"/>
</dbReference>
<evidence type="ECO:0000256" key="9">
    <source>
        <dbReference type="ARBA" id="ARBA00064003"/>
    </source>
</evidence>
<evidence type="ECO:0000256" key="2">
    <source>
        <dbReference type="ARBA" id="ARBA00012438"/>
    </source>
</evidence>
<keyword evidence="7" id="KW-0067">ATP-binding</keyword>
<keyword evidence="6" id="KW-0418">Kinase</keyword>
<dbReference type="SUPFAM" id="SSF55874">
    <property type="entry name" value="ATPase domain of HSP90 chaperone/DNA topoisomerase II/histidine kinase"/>
    <property type="match status" value="1"/>
</dbReference>
<dbReference type="Pfam" id="PF00072">
    <property type="entry name" value="Response_reg"/>
    <property type="match status" value="1"/>
</dbReference>
<dbReference type="SUPFAM" id="SSF52172">
    <property type="entry name" value="CheY-like"/>
    <property type="match status" value="1"/>
</dbReference>
<dbReference type="Gene3D" id="3.40.50.2300">
    <property type="match status" value="1"/>
</dbReference>
<dbReference type="PANTHER" id="PTHR45339:SF1">
    <property type="entry name" value="HYBRID SIGNAL TRANSDUCTION HISTIDINE KINASE J"/>
    <property type="match status" value="1"/>
</dbReference>
<dbReference type="InterPro" id="IPR001789">
    <property type="entry name" value="Sig_transdc_resp-reg_receiver"/>
</dbReference>
<keyword evidence="5" id="KW-0547">Nucleotide-binding</keyword>
<accession>A0A8F9TSY9</accession>
<keyword evidence="4" id="KW-0808">Transferase</keyword>
<evidence type="ECO:0000256" key="8">
    <source>
        <dbReference type="ARBA" id="ARBA00023012"/>
    </source>
</evidence>
<dbReference type="CDD" id="cd17546">
    <property type="entry name" value="REC_hyHK_CKI1_RcsC-like"/>
    <property type="match status" value="1"/>
</dbReference>
<dbReference type="Pfam" id="PF00512">
    <property type="entry name" value="HisKA"/>
    <property type="match status" value="1"/>
</dbReference>
<feature type="transmembrane region" description="Helical" evidence="12">
    <location>
        <begin position="42"/>
        <end position="64"/>
    </location>
</feature>
<dbReference type="SMART" id="SM00388">
    <property type="entry name" value="HisKA"/>
    <property type="match status" value="1"/>
</dbReference>
<dbReference type="Proteomes" id="UP000825051">
    <property type="component" value="Chromosome"/>
</dbReference>
<keyword evidence="12" id="KW-0812">Transmembrane</keyword>
<dbReference type="InterPro" id="IPR011006">
    <property type="entry name" value="CheY-like_superfamily"/>
</dbReference>
<dbReference type="InterPro" id="IPR005467">
    <property type="entry name" value="His_kinase_dom"/>
</dbReference>
<dbReference type="FunFam" id="3.30.565.10:FF:000010">
    <property type="entry name" value="Sensor histidine kinase RcsC"/>
    <property type="match status" value="1"/>
</dbReference>
<evidence type="ECO:0000256" key="7">
    <source>
        <dbReference type="ARBA" id="ARBA00022840"/>
    </source>
</evidence>
<dbReference type="FunFam" id="1.10.287.130:FF:000002">
    <property type="entry name" value="Two-component osmosensing histidine kinase"/>
    <property type="match status" value="1"/>
</dbReference>
<dbReference type="CDD" id="cd16922">
    <property type="entry name" value="HATPase_EvgS-ArcB-TorS-like"/>
    <property type="match status" value="1"/>
</dbReference>
<dbReference type="Gene3D" id="3.30.565.10">
    <property type="entry name" value="Histidine kinase-like ATPase, C-terminal domain"/>
    <property type="match status" value="1"/>
</dbReference>
<dbReference type="RefSeq" id="WP_220160832.1">
    <property type="nucleotide sequence ID" value="NZ_CP080507.1"/>
</dbReference>
<feature type="domain" description="Histidine kinase" evidence="13">
    <location>
        <begin position="109"/>
        <end position="332"/>
    </location>
</feature>
<dbReference type="InterPro" id="IPR004358">
    <property type="entry name" value="Sig_transdc_His_kin-like_C"/>
</dbReference>
<dbReference type="SMART" id="SM00448">
    <property type="entry name" value="REC"/>
    <property type="match status" value="1"/>
</dbReference>
<evidence type="ECO:0000256" key="5">
    <source>
        <dbReference type="ARBA" id="ARBA00022741"/>
    </source>
</evidence>
<keyword evidence="16" id="KW-1185">Reference proteome</keyword>
<dbReference type="SUPFAM" id="SSF47384">
    <property type="entry name" value="Homodimeric domain of signal transducing histidine kinase"/>
    <property type="match status" value="1"/>
</dbReference>
<keyword evidence="12" id="KW-0472">Membrane</keyword>
<dbReference type="PRINTS" id="PR00344">
    <property type="entry name" value="BCTRLSENSOR"/>
</dbReference>
<keyword evidence="8" id="KW-0902">Two-component regulatory system</keyword>
<evidence type="ECO:0000256" key="11">
    <source>
        <dbReference type="PROSITE-ProRule" id="PRU00169"/>
    </source>
</evidence>
<dbReference type="SMART" id="SM00387">
    <property type="entry name" value="HATPase_c"/>
    <property type="match status" value="1"/>
</dbReference>
<dbReference type="AlphaFoldDB" id="A0A8F9TSY9"/>
<dbReference type="InterPro" id="IPR036097">
    <property type="entry name" value="HisK_dim/P_sf"/>
</dbReference>
<evidence type="ECO:0000256" key="4">
    <source>
        <dbReference type="ARBA" id="ARBA00022679"/>
    </source>
</evidence>
<dbReference type="CDD" id="cd00082">
    <property type="entry name" value="HisKA"/>
    <property type="match status" value="1"/>
</dbReference>
<dbReference type="Pfam" id="PF02518">
    <property type="entry name" value="HATPase_c"/>
    <property type="match status" value="1"/>
</dbReference>
<evidence type="ECO:0000256" key="6">
    <source>
        <dbReference type="ARBA" id="ARBA00022777"/>
    </source>
</evidence>
<dbReference type="InterPro" id="IPR036890">
    <property type="entry name" value="HATPase_C_sf"/>
</dbReference>
<comment type="catalytic activity">
    <reaction evidence="1">
        <text>ATP + protein L-histidine = ADP + protein N-phospho-L-histidine.</text>
        <dbReference type="EC" id="2.7.13.3"/>
    </reaction>
</comment>
<evidence type="ECO:0000313" key="15">
    <source>
        <dbReference type="EMBL" id="QYM77728.1"/>
    </source>
</evidence>
<dbReference type="PANTHER" id="PTHR45339">
    <property type="entry name" value="HYBRID SIGNAL TRANSDUCTION HISTIDINE KINASE J"/>
    <property type="match status" value="1"/>
</dbReference>
<keyword evidence="12" id="KW-1133">Transmembrane helix</keyword>
<dbReference type="GO" id="GO:0005524">
    <property type="term" value="F:ATP binding"/>
    <property type="evidence" value="ECO:0007669"/>
    <property type="project" value="UniProtKB-KW"/>
</dbReference>
<proteinExistence type="predicted"/>
<evidence type="ECO:0000259" key="13">
    <source>
        <dbReference type="PROSITE" id="PS50109"/>
    </source>
</evidence>
<reference evidence="15" key="1">
    <citation type="submission" date="2021-08" db="EMBL/GenBank/DDBJ databases">
        <title>Genome of a novel bacterium of the phylum Verrucomicrobia, Oleiharenicola sp. KSB-15.</title>
        <authorList>
            <person name="Chung J.-H."/>
            <person name="Ahn J.-H."/>
            <person name="Yoon Y."/>
            <person name="Kim D.-Y."/>
            <person name="An S.-H."/>
            <person name="Park I."/>
            <person name="Yeon J."/>
        </authorList>
    </citation>
    <scope>NUCLEOTIDE SEQUENCE</scope>
    <source>
        <strain evidence="15">KSB-15</strain>
    </source>
</reference>
<dbReference type="GO" id="GO:0000155">
    <property type="term" value="F:phosphorelay sensor kinase activity"/>
    <property type="evidence" value="ECO:0007669"/>
    <property type="project" value="InterPro"/>
</dbReference>
<evidence type="ECO:0000256" key="12">
    <source>
        <dbReference type="SAM" id="Phobius"/>
    </source>
</evidence>
<dbReference type="Gene3D" id="1.10.287.130">
    <property type="match status" value="1"/>
</dbReference>
<protein>
    <recommendedName>
        <fullName evidence="10">Sensory/regulatory protein RpfC</fullName>
        <ecNumber evidence="2">2.7.13.3</ecNumber>
    </recommendedName>
</protein>
<dbReference type="InterPro" id="IPR003661">
    <property type="entry name" value="HisK_dim/P_dom"/>
</dbReference>
<dbReference type="KEGG" id="ole:K0B96_10365"/>
<feature type="domain" description="Response regulatory" evidence="14">
    <location>
        <begin position="482"/>
        <end position="599"/>
    </location>
</feature>
<sequence length="611" mass="65764">MSGATPARNWLFLGGLFLLTVGRAPAEEAVFATERWTRFAETHWAPCLVAGVVLAGMAGLLLGLHFNQGQERPVQTQELAEERARAIEARRAQEDADAANRAKSDFLATMSHEIRTPLNGIIGSAELMAETSLTAAQREYMATVQASAEALLSIINDILDFSKIEAGRVQLEHAMFDLRQPVIEVVKIVSSRTAGKDVEVILSIAPSVPACVYGDSTRLRQVLLNLCANAMKFTPRGQVVVQVEPEGDALADGKRRVRFAVADTGIGITADARPQLFQKFHQVDASTTRRFGGTGLGLAICKRLVELMGGEIGVESEVGRGSTFWFVLPFIVEDLPVAMAPLPWPRRLLIIDRLESRRQAVAAMARGLGIEVAVAESAAVALTASDGSPATRPQVILVDESDWAEATAEMARSANAPGWAESPWVVLARPGAKVAEGKVAATVFKPVLQPEQLLEALRVANGGMRLEPATTARGEDDKPRHRVLLAEDNAVNRMVASGMLRRLGCAVEIAENGAEAVVKARLNHYDVILLDCLMPEMDGWTAASEIRRSGEGNARTPIVATTANATAGDRERCLQAGMTEYLAKPLRLSELARVIEKYGRKDDADATTAGS</sequence>
<name>A0A8F9TSY9_9BACT</name>
<evidence type="ECO:0000256" key="1">
    <source>
        <dbReference type="ARBA" id="ARBA00000085"/>
    </source>
</evidence>
<dbReference type="PROSITE" id="PS50110">
    <property type="entry name" value="RESPONSE_REGULATORY"/>
    <property type="match status" value="1"/>
</dbReference>
<evidence type="ECO:0000259" key="14">
    <source>
        <dbReference type="PROSITE" id="PS50110"/>
    </source>
</evidence>
<feature type="modified residue" description="4-aspartylphosphate" evidence="11">
    <location>
        <position position="531"/>
    </location>
</feature>
<organism evidence="15 16">
    <name type="scientific">Horticoccus luteus</name>
    <dbReference type="NCBI Taxonomy" id="2862869"/>
    <lineage>
        <taxon>Bacteria</taxon>
        <taxon>Pseudomonadati</taxon>
        <taxon>Verrucomicrobiota</taxon>
        <taxon>Opitutia</taxon>
        <taxon>Opitutales</taxon>
        <taxon>Opitutaceae</taxon>
        <taxon>Horticoccus</taxon>
    </lineage>
</organism>
<comment type="subunit">
    <text evidence="9">At low DSF concentrations, interacts with RpfF.</text>
</comment>
<evidence type="ECO:0000313" key="16">
    <source>
        <dbReference type="Proteomes" id="UP000825051"/>
    </source>
</evidence>
<dbReference type="EMBL" id="CP080507">
    <property type="protein sequence ID" value="QYM77728.1"/>
    <property type="molecule type" value="Genomic_DNA"/>
</dbReference>
<keyword evidence="3 11" id="KW-0597">Phosphoprotein</keyword>
<gene>
    <name evidence="15" type="ORF">K0B96_10365</name>
</gene>